<name>A0ACB7J4F6_PLECO</name>
<accession>A0ACB7J4F6</accession>
<dbReference type="Proteomes" id="UP000824881">
    <property type="component" value="Unassembled WGS sequence"/>
</dbReference>
<comment type="caution">
    <text evidence="1">The sequence shown here is derived from an EMBL/GenBank/DDBJ whole genome shotgun (WGS) entry which is preliminary data.</text>
</comment>
<gene>
    <name evidence="1" type="ORF">CCMSSC00406_0006774</name>
</gene>
<sequence length="426" mass="47193">MPFLDHALRIIYLLYILIIAAAAPRNITIDDELGDELTGNRPSFSPLLGWAQGAVCDGCLKLDAGQTIQRTWHDHTRRSNETWSAVSFPFTGTAVFVYCILANNFTGITTLANYSFFLDGAEVGRFIHVPENGSDFQYNVLVYSNTSVPNGNHTFQLLADSNVSDTLILFDYAQYTLDIDAPATIRAQLLDTESPPAVQQSNSTASPQQTAAIVAGVLGGVAITGLGIILYLLRHRLRRRPAGPLITPFVLRDMSRSRVVEEQPGDVRSRVILVVDPLDQALPTAQGTVIVGIEGVLNIRVPILPRALLAMMGHVRRQMVAEAKTKGSPAPEAWFPRSEEGVFILQKVTLPNPHLLKALLGTLRFLLNQNSYRHLEVRIIEAGLFDMLAWSQTHLFRRLRLLIEGRITSSQKSERSYQIFGRSTKP</sequence>
<proteinExistence type="predicted"/>
<protein>
    <submittedName>
        <fullName evidence="1">Uncharacterized protein</fullName>
    </submittedName>
</protein>
<reference evidence="1 2" key="1">
    <citation type="journal article" date="2021" name="Appl. Environ. Microbiol.">
        <title>Genetic linkage and physical mapping for an oyster mushroom Pleurotus cornucopiae and QTL analysis for the trait cap color.</title>
        <authorList>
            <person name="Zhang Y."/>
            <person name="Gao W."/>
            <person name="Sonnenberg A."/>
            <person name="Chen Q."/>
            <person name="Zhang J."/>
            <person name="Huang C."/>
        </authorList>
    </citation>
    <scope>NUCLEOTIDE SEQUENCE [LARGE SCALE GENOMIC DNA]</scope>
    <source>
        <strain evidence="1">CCMSSC00406</strain>
    </source>
</reference>
<organism evidence="1 2">
    <name type="scientific">Pleurotus cornucopiae</name>
    <name type="common">Cornucopia mushroom</name>
    <dbReference type="NCBI Taxonomy" id="5321"/>
    <lineage>
        <taxon>Eukaryota</taxon>
        <taxon>Fungi</taxon>
        <taxon>Dikarya</taxon>
        <taxon>Basidiomycota</taxon>
        <taxon>Agaricomycotina</taxon>
        <taxon>Agaricomycetes</taxon>
        <taxon>Agaricomycetidae</taxon>
        <taxon>Agaricales</taxon>
        <taxon>Pleurotineae</taxon>
        <taxon>Pleurotaceae</taxon>
        <taxon>Pleurotus</taxon>
    </lineage>
</organism>
<evidence type="ECO:0000313" key="1">
    <source>
        <dbReference type="EMBL" id="KAG9224106.1"/>
    </source>
</evidence>
<keyword evidence="2" id="KW-1185">Reference proteome</keyword>
<dbReference type="EMBL" id="WQMT02000004">
    <property type="protein sequence ID" value="KAG9224106.1"/>
    <property type="molecule type" value="Genomic_DNA"/>
</dbReference>
<evidence type="ECO:0000313" key="2">
    <source>
        <dbReference type="Proteomes" id="UP000824881"/>
    </source>
</evidence>